<organism evidence="1">
    <name type="scientific">marine metagenome</name>
    <dbReference type="NCBI Taxonomy" id="408172"/>
    <lineage>
        <taxon>unclassified sequences</taxon>
        <taxon>metagenomes</taxon>
        <taxon>ecological metagenomes</taxon>
    </lineage>
</organism>
<name>A0A383A2C2_9ZZZZ</name>
<protein>
    <submittedName>
        <fullName evidence="1">Uncharacterized protein</fullName>
    </submittedName>
</protein>
<dbReference type="AlphaFoldDB" id="A0A383A2C2"/>
<reference evidence="1" key="1">
    <citation type="submission" date="2018-05" db="EMBL/GenBank/DDBJ databases">
        <authorList>
            <person name="Lanie J.A."/>
            <person name="Ng W.-L."/>
            <person name="Kazmierczak K.M."/>
            <person name="Andrzejewski T.M."/>
            <person name="Davidsen T.M."/>
            <person name="Wayne K.J."/>
            <person name="Tettelin H."/>
            <person name="Glass J.I."/>
            <person name="Rusch D."/>
            <person name="Podicherti R."/>
            <person name="Tsui H.-C.T."/>
            <person name="Winkler M.E."/>
        </authorList>
    </citation>
    <scope>NUCLEOTIDE SEQUENCE</scope>
</reference>
<evidence type="ECO:0000313" key="1">
    <source>
        <dbReference type="EMBL" id="SVE01902.1"/>
    </source>
</evidence>
<accession>A0A383A2C2</accession>
<sequence length="27" mass="3110">MVILSNCLFEAFLTTIELTQKTYTTID</sequence>
<proteinExistence type="predicted"/>
<dbReference type="EMBL" id="UINC01188603">
    <property type="protein sequence ID" value="SVE01902.1"/>
    <property type="molecule type" value="Genomic_DNA"/>
</dbReference>
<gene>
    <name evidence="1" type="ORF">METZ01_LOCUS454756</name>
</gene>